<proteinExistence type="predicted"/>
<reference evidence="1 2" key="1">
    <citation type="journal article" date="2015" name="Appl. Environ. Microbiol.">
        <title>The Geoglobus acetivorans genome: Fe(III) reduction, acetate utilization, autotrophic growth, and degradation of aromatic compounds in a hyperthermophilic archaeon.</title>
        <authorList>
            <person name="Mardanov A.V."/>
            <person name="Slododkina G.B."/>
            <person name="Slobodkin A.I."/>
            <person name="Beletsky A.V."/>
            <person name="Gavrilov S.N."/>
            <person name="Kublanov I.V."/>
            <person name="Bonch-Osmolovskaya E.A."/>
            <person name="Skryabin K.G."/>
            <person name="Ravin N.V."/>
        </authorList>
    </citation>
    <scope>NUCLEOTIDE SEQUENCE [LARGE SCALE GENOMIC DNA]</scope>
    <source>
        <strain evidence="1 2">SBH6</strain>
    </source>
</reference>
<evidence type="ECO:0000313" key="2">
    <source>
        <dbReference type="Proteomes" id="UP000030624"/>
    </source>
</evidence>
<evidence type="ECO:0000313" key="1">
    <source>
        <dbReference type="EMBL" id="AIY89402.1"/>
    </source>
</evidence>
<dbReference type="EMBL" id="CP009552">
    <property type="protein sequence ID" value="AIY89402.1"/>
    <property type="molecule type" value="Genomic_DNA"/>
</dbReference>
<dbReference type="HOGENOM" id="CLU_3075161_0_0_2"/>
<dbReference type="Proteomes" id="UP000030624">
    <property type="component" value="Chromosome"/>
</dbReference>
<dbReference type="AlphaFoldDB" id="A0A0A7GEQ0"/>
<organism evidence="1 2">
    <name type="scientific">Geoglobus acetivorans</name>
    <dbReference type="NCBI Taxonomy" id="565033"/>
    <lineage>
        <taxon>Archaea</taxon>
        <taxon>Methanobacteriati</taxon>
        <taxon>Methanobacteriota</taxon>
        <taxon>Archaeoglobi</taxon>
        <taxon>Archaeoglobales</taxon>
        <taxon>Archaeoglobaceae</taxon>
        <taxon>Geoglobus</taxon>
    </lineage>
</organism>
<sequence>MVNFTEVLSGKVVIKFLSGIMVKKRILTKRDAKNYRIRRDPERNTDSAAYRY</sequence>
<name>A0A0A7GEQ0_GEOAI</name>
<protein>
    <submittedName>
        <fullName evidence="1">Uncharacterized protein</fullName>
    </submittedName>
</protein>
<gene>
    <name evidence="1" type="ORF">GACE_2268</name>
</gene>
<dbReference type="STRING" id="565033.GACE_2268"/>
<accession>A0A0A7GEQ0</accession>
<dbReference type="KEGG" id="gac:GACE_2268"/>